<comment type="subcellular location">
    <subcellularLocation>
        <location evidence="2">Membrane</location>
    </subcellularLocation>
</comment>
<evidence type="ECO:0000256" key="7">
    <source>
        <dbReference type="ARBA" id="ARBA00022777"/>
    </source>
</evidence>
<keyword evidence="7 13" id="KW-0418">Kinase</keyword>
<dbReference type="PROSITE" id="PS50112">
    <property type="entry name" value="PAS"/>
    <property type="match status" value="1"/>
</dbReference>
<dbReference type="SMART" id="SM00387">
    <property type="entry name" value="HATPase_c"/>
    <property type="match status" value="1"/>
</dbReference>
<dbReference type="InterPro" id="IPR036097">
    <property type="entry name" value="HisK_dim/P_sf"/>
</dbReference>
<accession>A0A927BHL7</accession>
<evidence type="ECO:0000256" key="8">
    <source>
        <dbReference type="ARBA" id="ARBA00022840"/>
    </source>
</evidence>
<dbReference type="InterPro" id="IPR036890">
    <property type="entry name" value="HATPase_C_sf"/>
</dbReference>
<feature type="domain" description="Histidine kinase" evidence="10">
    <location>
        <begin position="226"/>
        <end position="436"/>
    </location>
</feature>
<reference evidence="13" key="1">
    <citation type="submission" date="2020-09" db="EMBL/GenBank/DDBJ databases">
        <authorList>
            <person name="Kim M.K."/>
        </authorList>
    </citation>
    <scope>NUCLEOTIDE SEQUENCE</scope>
    <source>
        <strain evidence="13">BT664</strain>
    </source>
</reference>
<protein>
    <recommendedName>
        <fullName evidence="3">histidine kinase</fullName>
        <ecNumber evidence="3">2.7.13.3</ecNumber>
    </recommendedName>
</protein>
<dbReference type="InterPro" id="IPR035965">
    <property type="entry name" value="PAS-like_dom_sf"/>
</dbReference>
<dbReference type="GO" id="GO:0016020">
    <property type="term" value="C:membrane"/>
    <property type="evidence" value="ECO:0007669"/>
    <property type="project" value="UniProtKB-SubCell"/>
</dbReference>
<comment type="caution">
    <text evidence="13">The sequence shown here is derived from an EMBL/GenBank/DDBJ whole genome shotgun (WGS) entry which is preliminary data.</text>
</comment>
<dbReference type="Pfam" id="PF02518">
    <property type="entry name" value="HATPase_c"/>
    <property type="match status" value="1"/>
</dbReference>
<evidence type="ECO:0000256" key="9">
    <source>
        <dbReference type="ARBA" id="ARBA00023012"/>
    </source>
</evidence>
<evidence type="ECO:0000313" key="14">
    <source>
        <dbReference type="Proteomes" id="UP000612233"/>
    </source>
</evidence>
<evidence type="ECO:0000256" key="5">
    <source>
        <dbReference type="ARBA" id="ARBA00022679"/>
    </source>
</evidence>
<evidence type="ECO:0000256" key="6">
    <source>
        <dbReference type="ARBA" id="ARBA00022741"/>
    </source>
</evidence>
<dbReference type="SUPFAM" id="SSF55874">
    <property type="entry name" value="ATPase domain of HSP90 chaperone/DNA topoisomerase II/histidine kinase"/>
    <property type="match status" value="1"/>
</dbReference>
<dbReference type="SUPFAM" id="SSF55785">
    <property type="entry name" value="PYP-like sensor domain (PAS domain)"/>
    <property type="match status" value="1"/>
</dbReference>
<sequence length="436" mass="48287">MTLRTKFLLFVVIIHAVLIALAAQLRATNPVLFVASEGLLLVSIALTAQLYQGFVRPFQLIAAGTAAIQAKDFSMKFVPVGQHEMDQLIAVYNRMIDELRHERVSQHEKSFLLERLIQASPAGVLLLDFEGRLESVNPAATRFLAQPATSLLGRLPAELPGAWGPALAALTPDQPQALHLSGLQTFRAHAAHFLDRGFTRRFIVVEELTQELIQQEKHAYGKLIRMMSHEINNSIGAINSILHSFYHYAPQLEPTDRPDYTQALDVSIARNTQLANFMANFAHLVRLPPPTVQPTDLHGLLRGICRLLQPRSEECRIHWHLDFPATPLVLSFDGQQLEQVLLNIAKNALEAIGHDGNVWVRTTAEPPSLVIENDGPGLAPEVSQQLFTPFFSTKRDGQGIGLTLVRDILLAHGFAFQLQTEASGRTVFSISLKSGK</sequence>
<dbReference type="InterPro" id="IPR004358">
    <property type="entry name" value="Sig_transdc_His_kin-like_C"/>
</dbReference>
<gene>
    <name evidence="13" type="ORF">IC235_20170</name>
</gene>
<dbReference type="PROSITE" id="PS50885">
    <property type="entry name" value="HAMP"/>
    <property type="match status" value="1"/>
</dbReference>
<keyword evidence="5" id="KW-0808">Transferase</keyword>
<dbReference type="GO" id="GO:0000155">
    <property type="term" value="F:phosphorelay sensor kinase activity"/>
    <property type="evidence" value="ECO:0007669"/>
    <property type="project" value="InterPro"/>
</dbReference>
<comment type="catalytic activity">
    <reaction evidence="1">
        <text>ATP + protein L-histidine = ADP + protein N-phospho-L-histidine.</text>
        <dbReference type="EC" id="2.7.13.3"/>
    </reaction>
</comment>
<dbReference type="Gene3D" id="1.10.287.130">
    <property type="match status" value="1"/>
</dbReference>
<evidence type="ECO:0000256" key="1">
    <source>
        <dbReference type="ARBA" id="ARBA00000085"/>
    </source>
</evidence>
<dbReference type="RefSeq" id="WP_191007019.1">
    <property type="nucleotide sequence ID" value="NZ_JACXAD010000031.1"/>
</dbReference>
<keyword evidence="4" id="KW-0597">Phosphoprotein</keyword>
<dbReference type="GO" id="GO:0005524">
    <property type="term" value="F:ATP binding"/>
    <property type="evidence" value="ECO:0007669"/>
    <property type="project" value="UniProtKB-KW"/>
</dbReference>
<organism evidence="13 14">
    <name type="scientific">Hymenobacter montanus</name>
    <dbReference type="NCBI Taxonomy" id="2771359"/>
    <lineage>
        <taxon>Bacteria</taxon>
        <taxon>Pseudomonadati</taxon>
        <taxon>Bacteroidota</taxon>
        <taxon>Cytophagia</taxon>
        <taxon>Cytophagales</taxon>
        <taxon>Hymenobacteraceae</taxon>
        <taxon>Hymenobacter</taxon>
    </lineage>
</organism>
<evidence type="ECO:0000256" key="3">
    <source>
        <dbReference type="ARBA" id="ARBA00012438"/>
    </source>
</evidence>
<evidence type="ECO:0000256" key="4">
    <source>
        <dbReference type="ARBA" id="ARBA00022553"/>
    </source>
</evidence>
<dbReference type="Pfam" id="PF13188">
    <property type="entry name" value="PAS_8"/>
    <property type="match status" value="1"/>
</dbReference>
<feature type="domain" description="PAS" evidence="11">
    <location>
        <begin position="109"/>
        <end position="154"/>
    </location>
</feature>
<dbReference type="EC" id="2.7.13.3" evidence="3"/>
<dbReference type="PANTHER" id="PTHR43065:SF10">
    <property type="entry name" value="PEROXIDE STRESS-ACTIVATED HISTIDINE KINASE MAK3"/>
    <property type="match status" value="1"/>
</dbReference>
<evidence type="ECO:0000259" key="10">
    <source>
        <dbReference type="PROSITE" id="PS50109"/>
    </source>
</evidence>
<name>A0A927BHL7_9BACT</name>
<dbReference type="PRINTS" id="PR00344">
    <property type="entry name" value="BCTRLSENSOR"/>
</dbReference>
<keyword evidence="8" id="KW-0067">ATP-binding</keyword>
<dbReference type="InterPro" id="IPR003660">
    <property type="entry name" value="HAMP_dom"/>
</dbReference>
<dbReference type="Proteomes" id="UP000612233">
    <property type="component" value="Unassembled WGS sequence"/>
</dbReference>
<evidence type="ECO:0000259" key="12">
    <source>
        <dbReference type="PROSITE" id="PS50885"/>
    </source>
</evidence>
<evidence type="ECO:0000256" key="2">
    <source>
        <dbReference type="ARBA" id="ARBA00004370"/>
    </source>
</evidence>
<dbReference type="InterPro" id="IPR000014">
    <property type="entry name" value="PAS"/>
</dbReference>
<keyword evidence="9" id="KW-0902">Two-component regulatory system</keyword>
<dbReference type="EMBL" id="JACXAD010000031">
    <property type="protein sequence ID" value="MBD2770208.1"/>
    <property type="molecule type" value="Genomic_DNA"/>
</dbReference>
<proteinExistence type="predicted"/>
<dbReference type="Gene3D" id="3.30.450.20">
    <property type="entry name" value="PAS domain"/>
    <property type="match status" value="1"/>
</dbReference>
<evidence type="ECO:0000313" key="13">
    <source>
        <dbReference type="EMBL" id="MBD2770208.1"/>
    </source>
</evidence>
<dbReference type="PROSITE" id="PS50109">
    <property type="entry name" value="HIS_KIN"/>
    <property type="match status" value="1"/>
</dbReference>
<dbReference type="PANTHER" id="PTHR43065">
    <property type="entry name" value="SENSOR HISTIDINE KINASE"/>
    <property type="match status" value="1"/>
</dbReference>
<dbReference type="AlphaFoldDB" id="A0A927BHL7"/>
<evidence type="ECO:0000259" key="11">
    <source>
        <dbReference type="PROSITE" id="PS50112"/>
    </source>
</evidence>
<keyword evidence="6" id="KW-0547">Nucleotide-binding</keyword>
<keyword evidence="14" id="KW-1185">Reference proteome</keyword>
<dbReference type="Gene3D" id="6.10.340.10">
    <property type="match status" value="1"/>
</dbReference>
<dbReference type="InterPro" id="IPR003594">
    <property type="entry name" value="HATPase_dom"/>
</dbReference>
<dbReference type="InterPro" id="IPR005467">
    <property type="entry name" value="His_kinase_dom"/>
</dbReference>
<dbReference type="SUPFAM" id="SSF47384">
    <property type="entry name" value="Homodimeric domain of signal transducing histidine kinase"/>
    <property type="match status" value="1"/>
</dbReference>
<feature type="domain" description="HAMP" evidence="12">
    <location>
        <begin position="52"/>
        <end position="104"/>
    </location>
</feature>
<dbReference type="Gene3D" id="3.30.565.10">
    <property type="entry name" value="Histidine kinase-like ATPase, C-terminal domain"/>
    <property type="match status" value="1"/>
</dbReference>